<comment type="caution">
    <text evidence="3">The sequence shown here is derived from an EMBL/GenBank/DDBJ whole genome shotgun (WGS) entry which is preliminary data.</text>
</comment>
<dbReference type="Proteomes" id="UP001412067">
    <property type="component" value="Unassembled WGS sequence"/>
</dbReference>
<keyword evidence="4" id="KW-1185">Reference proteome</keyword>
<proteinExistence type="inferred from homology"/>
<sequence>METHFHPPQSQPEKMDESPAIFAPSVAGKAMEPPVERGQISLHGGNLFTISALISDPPFFHIFLLQEPSPAPFFNFFLLQEPPLAPYSDNGSDENENQGRCSDTALPCGILRPLSFNNNYIPHTQIRNQQIQKPMSKAERNSSTRGRSGLHLKKFEKGSKDADALNILHIQYLQWRFVNARGQQSKPGSPFWRSRFETYTKVGSLQDSVIEKRMELEKLIRLKNLSSIIDLEMPNLEKWDLANEEYTAILSEMLNAVNDASNRFPVNGVVRFLKQCSYRRPPPLVTSTALSPSRPQTTTDVVGLTFSPSGNHSQPLSSLPLPQSPLKSPPGGPSTTYHQPLNQRPPNSPMFTCNQLPLVAQPPL</sequence>
<gene>
    <name evidence="3" type="ORF">KSP40_PGU013458</name>
</gene>
<dbReference type="InterPro" id="IPR007573">
    <property type="entry name" value="QWRF"/>
</dbReference>
<comment type="similarity">
    <text evidence="1">Belongs to the QWRF family.</text>
</comment>
<feature type="region of interest" description="Disordered" evidence="2">
    <location>
        <begin position="284"/>
        <end position="364"/>
    </location>
</feature>
<protein>
    <submittedName>
        <fullName evidence="3">Uncharacterized protein</fullName>
    </submittedName>
</protein>
<dbReference type="Pfam" id="PF04484">
    <property type="entry name" value="QWRF"/>
    <property type="match status" value="1"/>
</dbReference>
<dbReference type="EMBL" id="JBBWWR010000010">
    <property type="protein sequence ID" value="KAK8961126.1"/>
    <property type="molecule type" value="Genomic_DNA"/>
</dbReference>
<feature type="compositionally biased region" description="Polar residues" evidence="2">
    <location>
        <begin position="285"/>
        <end position="312"/>
    </location>
</feature>
<evidence type="ECO:0000256" key="2">
    <source>
        <dbReference type="SAM" id="MobiDB-lite"/>
    </source>
</evidence>
<accession>A0ABR2MAS7</accession>
<dbReference type="PANTHER" id="PTHR31807">
    <property type="entry name" value="AUGMIN FAMILY MEMBER"/>
    <property type="match status" value="1"/>
</dbReference>
<feature type="compositionally biased region" description="Polar residues" evidence="2">
    <location>
        <begin position="335"/>
        <end position="355"/>
    </location>
</feature>
<reference evidence="3 4" key="1">
    <citation type="journal article" date="2022" name="Nat. Plants">
        <title>Genomes of leafy and leafless Platanthera orchids illuminate the evolution of mycoheterotrophy.</title>
        <authorList>
            <person name="Li M.H."/>
            <person name="Liu K.W."/>
            <person name="Li Z."/>
            <person name="Lu H.C."/>
            <person name="Ye Q.L."/>
            <person name="Zhang D."/>
            <person name="Wang J.Y."/>
            <person name="Li Y.F."/>
            <person name="Zhong Z.M."/>
            <person name="Liu X."/>
            <person name="Yu X."/>
            <person name="Liu D.K."/>
            <person name="Tu X.D."/>
            <person name="Liu B."/>
            <person name="Hao Y."/>
            <person name="Liao X.Y."/>
            <person name="Jiang Y.T."/>
            <person name="Sun W.H."/>
            <person name="Chen J."/>
            <person name="Chen Y.Q."/>
            <person name="Ai Y."/>
            <person name="Zhai J.W."/>
            <person name="Wu S.S."/>
            <person name="Zhou Z."/>
            <person name="Hsiao Y.Y."/>
            <person name="Wu W.L."/>
            <person name="Chen Y.Y."/>
            <person name="Lin Y.F."/>
            <person name="Hsu J.L."/>
            <person name="Li C.Y."/>
            <person name="Wang Z.W."/>
            <person name="Zhao X."/>
            <person name="Zhong W.Y."/>
            <person name="Ma X.K."/>
            <person name="Ma L."/>
            <person name="Huang J."/>
            <person name="Chen G.Z."/>
            <person name="Huang M.Z."/>
            <person name="Huang L."/>
            <person name="Peng D.H."/>
            <person name="Luo Y.B."/>
            <person name="Zou S.Q."/>
            <person name="Chen S.P."/>
            <person name="Lan S."/>
            <person name="Tsai W.C."/>
            <person name="Van de Peer Y."/>
            <person name="Liu Z.J."/>
        </authorList>
    </citation>
    <scope>NUCLEOTIDE SEQUENCE [LARGE SCALE GENOMIC DNA]</scope>
    <source>
        <strain evidence="3">Lor288</strain>
    </source>
</reference>
<feature type="compositionally biased region" description="Low complexity" evidence="2">
    <location>
        <begin position="313"/>
        <end position="326"/>
    </location>
</feature>
<evidence type="ECO:0000313" key="4">
    <source>
        <dbReference type="Proteomes" id="UP001412067"/>
    </source>
</evidence>
<organism evidence="3 4">
    <name type="scientific">Platanthera guangdongensis</name>
    <dbReference type="NCBI Taxonomy" id="2320717"/>
    <lineage>
        <taxon>Eukaryota</taxon>
        <taxon>Viridiplantae</taxon>
        <taxon>Streptophyta</taxon>
        <taxon>Embryophyta</taxon>
        <taxon>Tracheophyta</taxon>
        <taxon>Spermatophyta</taxon>
        <taxon>Magnoliopsida</taxon>
        <taxon>Liliopsida</taxon>
        <taxon>Asparagales</taxon>
        <taxon>Orchidaceae</taxon>
        <taxon>Orchidoideae</taxon>
        <taxon>Orchideae</taxon>
        <taxon>Orchidinae</taxon>
        <taxon>Platanthera</taxon>
    </lineage>
</organism>
<evidence type="ECO:0000313" key="3">
    <source>
        <dbReference type="EMBL" id="KAK8961126.1"/>
    </source>
</evidence>
<evidence type="ECO:0000256" key="1">
    <source>
        <dbReference type="ARBA" id="ARBA00010016"/>
    </source>
</evidence>
<dbReference type="PANTHER" id="PTHR31807:SF6">
    <property type="entry name" value="PROTEIN ENDOSPERM DEFECTIVE 1-RELATED"/>
    <property type="match status" value="1"/>
</dbReference>
<name>A0ABR2MAS7_9ASPA</name>